<dbReference type="EMBL" id="CAJQZP010001271">
    <property type="protein sequence ID" value="CAG5035130.1"/>
    <property type="molecule type" value="Genomic_DNA"/>
</dbReference>
<dbReference type="OrthoDB" id="5340910at2759"/>
<reference evidence="1" key="1">
    <citation type="submission" date="2021-04" db="EMBL/GenBank/DDBJ databases">
        <authorList>
            <person name="Tunstrom K."/>
        </authorList>
    </citation>
    <scope>NUCLEOTIDE SEQUENCE</scope>
</reference>
<dbReference type="Proteomes" id="UP000691718">
    <property type="component" value="Unassembled WGS sequence"/>
</dbReference>
<protein>
    <submittedName>
        <fullName evidence="1">(apollo) hypothetical protein</fullName>
    </submittedName>
</protein>
<comment type="caution">
    <text evidence="1">The sequence shown here is derived from an EMBL/GenBank/DDBJ whole genome shotgun (WGS) entry which is preliminary data.</text>
</comment>
<evidence type="ECO:0000313" key="1">
    <source>
        <dbReference type="EMBL" id="CAG5035130.1"/>
    </source>
</evidence>
<accession>A0A8S3XNG6</accession>
<evidence type="ECO:0000313" key="2">
    <source>
        <dbReference type="Proteomes" id="UP000691718"/>
    </source>
</evidence>
<name>A0A8S3XNG6_PARAO</name>
<organism evidence="1 2">
    <name type="scientific">Parnassius apollo</name>
    <name type="common">Apollo butterfly</name>
    <name type="synonym">Papilio apollo</name>
    <dbReference type="NCBI Taxonomy" id="110799"/>
    <lineage>
        <taxon>Eukaryota</taxon>
        <taxon>Metazoa</taxon>
        <taxon>Ecdysozoa</taxon>
        <taxon>Arthropoda</taxon>
        <taxon>Hexapoda</taxon>
        <taxon>Insecta</taxon>
        <taxon>Pterygota</taxon>
        <taxon>Neoptera</taxon>
        <taxon>Endopterygota</taxon>
        <taxon>Lepidoptera</taxon>
        <taxon>Glossata</taxon>
        <taxon>Ditrysia</taxon>
        <taxon>Papilionoidea</taxon>
        <taxon>Papilionidae</taxon>
        <taxon>Parnassiinae</taxon>
        <taxon>Parnassini</taxon>
        <taxon>Parnassius</taxon>
        <taxon>Parnassius</taxon>
    </lineage>
</organism>
<proteinExistence type="predicted"/>
<gene>
    <name evidence="1" type="ORF">PAPOLLO_LOCUS20488</name>
</gene>
<dbReference type="AlphaFoldDB" id="A0A8S3XNG6"/>
<sequence>MLAHLKRSHPQTTVPVNPDLTVKESLQLAQVEQVIKKCKAIVNFFKKSSVGCRAQPLKLIQDITTHWNSKFHTMTRMPKVSDELALVCRKVNQSPEFLNSSEEKIIKDVVNVLGIFEDSTKLVSGDQYPTSSLVIPVICGLFENLNTIEILLETDVGKMFC</sequence>
<keyword evidence="2" id="KW-1185">Reference proteome</keyword>